<dbReference type="InterPro" id="IPR037682">
    <property type="entry name" value="TonB_C"/>
</dbReference>
<evidence type="ECO:0000256" key="1">
    <source>
        <dbReference type="ARBA" id="ARBA00004383"/>
    </source>
</evidence>
<evidence type="ECO:0000256" key="2">
    <source>
        <dbReference type="ARBA" id="ARBA00006555"/>
    </source>
</evidence>
<evidence type="ECO:0000256" key="4">
    <source>
        <dbReference type="ARBA" id="ARBA00022475"/>
    </source>
</evidence>
<dbReference type="PANTHER" id="PTHR33446">
    <property type="entry name" value="PROTEIN TONB-RELATED"/>
    <property type="match status" value="1"/>
</dbReference>
<accession>A0A840YSZ2</accession>
<organism evidence="11 12">
    <name type="scientific">Sphingomonas xinjiangensis</name>
    <dbReference type="NCBI Taxonomy" id="643568"/>
    <lineage>
        <taxon>Bacteria</taxon>
        <taxon>Pseudomonadati</taxon>
        <taxon>Pseudomonadota</taxon>
        <taxon>Alphaproteobacteria</taxon>
        <taxon>Sphingomonadales</taxon>
        <taxon>Sphingomonadaceae</taxon>
        <taxon>Sphingomonas</taxon>
    </lineage>
</organism>
<evidence type="ECO:0000256" key="7">
    <source>
        <dbReference type="ARBA" id="ARBA00022927"/>
    </source>
</evidence>
<keyword evidence="6" id="KW-0812">Transmembrane</keyword>
<comment type="caution">
    <text evidence="11">The sequence shown here is derived from an EMBL/GenBank/DDBJ whole genome shotgun (WGS) entry which is preliminary data.</text>
</comment>
<reference evidence="11 12" key="1">
    <citation type="submission" date="2020-08" db="EMBL/GenBank/DDBJ databases">
        <title>Genomic Encyclopedia of Type Strains, Phase IV (KMG-IV): sequencing the most valuable type-strain genomes for metagenomic binning, comparative biology and taxonomic classification.</title>
        <authorList>
            <person name="Goeker M."/>
        </authorList>
    </citation>
    <scope>NUCLEOTIDE SEQUENCE [LARGE SCALE GENOMIC DNA]</scope>
    <source>
        <strain evidence="11 12">DSM 26736</strain>
    </source>
</reference>
<evidence type="ECO:0000256" key="6">
    <source>
        <dbReference type="ARBA" id="ARBA00022692"/>
    </source>
</evidence>
<dbReference type="SUPFAM" id="SSF74653">
    <property type="entry name" value="TolA/TonB C-terminal domain"/>
    <property type="match status" value="1"/>
</dbReference>
<name>A0A840YSZ2_9SPHN</name>
<dbReference type="InterPro" id="IPR051045">
    <property type="entry name" value="TonB-dependent_transducer"/>
</dbReference>
<dbReference type="AlphaFoldDB" id="A0A840YSZ2"/>
<keyword evidence="3" id="KW-0813">Transport</keyword>
<dbReference type="PROSITE" id="PS52015">
    <property type="entry name" value="TONB_CTD"/>
    <property type="match status" value="1"/>
</dbReference>
<evidence type="ECO:0000256" key="3">
    <source>
        <dbReference type="ARBA" id="ARBA00022448"/>
    </source>
</evidence>
<dbReference type="GO" id="GO:0055085">
    <property type="term" value="P:transmembrane transport"/>
    <property type="evidence" value="ECO:0007669"/>
    <property type="project" value="InterPro"/>
</dbReference>
<gene>
    <name evidence="11" type="ORF">FHT02_004051</name>
</gene>
<proteinExistence type="inferred from homology"/>
<dbReference type="GO" id="GO:0005886">
    <property type="term" value="C:plasma membrane"/>
    <property type="evidence" value="ECO:0007669"/>
    <property type="project" value="UniProtKB-SubCell"/>
</dbReference>
<comment type="similarity">
    <text evidence="2">Belongs to the TonB family.</text>
</comment>
<feature type="domain" description="TonB C-terminal" evidence="10">
    <location>
        <begin position="42"/>
        <end position="134"/>
    </location>
</feature>
<dbReference type="RefSeq" id="WP_184091587.1">
    <property type="nucleotide sequence ID" value="NZ_JACIJF010000026.1"/>
</dbReference>
<evidence type="ECO:0000256" key="5">
    <source>
        <dbReference type="ARBA" id="ARBA00022519"/>
    </source>
</evidence>
<dbReference type="InterPro" id="IPR006260">
    <property type="entry name" value="TonB/TolA_C"/>
</dbReference>
<protein>
    <submittedName>
        <fullName evidence="11">TonB family protein</fullName>
    </submittedName>
</protein>
<comment type="subcellular location">
    <subcellularLocation>
        <location evidence="1">Cell inner membrane</location>
        <topology evidence="1">Single-pass membrane protein</topology>
        <orientation evidence="1">Periplasmic side</orientation>
    </subcellularLocation>
</comment>
<evidence type="ECO:0000256" key="8">
    <source>
        <dbReference type="ARBA" id="ARBA00022989"/>
    </source>
</evidence>
<keyword evidence="9" id="KW-0472">Membrane</keyword>
<dbReference type="NCBIfam" id="TIGR01352">
    <property type="entry name" value="tonB_Cterm"/>
    <property type="match status" value="1"/>
</dbReference>
<keyword evidence="7" id="KW-0653">Protein transport</keyword>
<keyword evidence="8" id="KW-1133">Transmembrane helix</keyword>
<keyword evidence="4" id="KW-1003">Cell membrane</keyword>
<dbReference type="EMBL" id="JACIJF010000026">
    <property type="protein sequence ID" value="MBB5712790.1"/>
    <property type="molecule type" value="Genomic_DNA"/>
</dbReference>
<evidence type="ECO:0000259" key="10">
    <source>
        <dbReference type="PROSITE" id="PS52015"/>
    </source>
</evidence>
<dbReference type="Gene3D" id="3.30.1150.10">
    <property type="match status" value="1"/>
</dbReference>
<evidence type="ECO:0000313" key="12">
    <source>
        <dbReference type="Proteomes" id="UP000527143"/>
    </source>
</evidence>
<keyword evidence="5" id="KW-0997">Cell inner membrane</keyword>
<sequence length="134" mass="14384">MAGGILMIGIVLGIVASSVSPFDAVSAQARVPWQMPENDFGGATPKNAEKWLTFRDYPASAMRANEQGYVVVSFEIDSKGKVQACEVKRSSGHSSLDEVPCKLLKSRARFTPATDNQGVAKSTVGTASFPFWMP</sequence>
<evidence type="ECO:0000313" key="11">
    <source>
        <dbReference type="EMBL" id="MBB5712790.1"/>
    </source>
</evidence>
<keyword evidence="12" id="KW-1185">Reference proteome</keyword>
<dbReference type="GO" id="GO:0015031">
    <property type="term" value="P:protein transport"/>
    <property type="evidence" value="ECO:0007669"/>
    <property type="project" value="UniProtKB-KW"/>
</dbReference>
<dbReference type="Pfam" id="PF03544">
    <property type="entry name" value="TonB_C"/>
    <property type="match status" value="1"/>
</dbReference>
<dbReference type="Proteomes" id="UP000527143">
    <property type="component" value="Unassembled WGS sequence"/>
</dbReference>
<evidence type="ECO:0000256" key="9">
    <source>
        <dbReference type="ARBA" id="ARBA00023136"/>
    </source>
</evidence>